<dbReference type="RefSeq" id="WP_043345549.1">
    <property type="nucleotide sequence ID" value="NZ_CP010536.1"/>
</dbReference>
<dbReference type="OrthoDB" id="983041at2"/>
<keyword evidence="2" id="KW-1185">Reference proteome</keyword>
<dbReference type="EMBL" id="CP010536">
    <property type="protein sequence ID" value="AJG19049.1"/>
    <property type="molecule type" value="Genomic_DNA"/>
</dbReference>
<dbReference type="KEGG" id="cbw:RR42_m1652"/>
<evidence type="ECO:0000313" key="1">
    <source>
        <dbReference type="EMBL" id="AJG19049.1"/>
    </source>
</evidence>
<sequence>MTPHKQLISHDPEHGFWGDCWRTCIACLLDMAPAEVPNFAAGGDQPAADVVCRAWLKARGYNLVKFCMLAEHAHAAADWFDDTLYILCGASPNIPGVGHCVIGRGAFEVVWDVARSGAGLAGPWEDESGNRVYWIEFIVPTQLAGEQREAA</sequence>
<organism evidence="1 2">
    <name type="scientific">Cupriavidus basilensis</name>
    <dbReference type="NCBI Taxonomy" id="68895"/>
    <lineage>
        <taxon>Bacteria</taxon>
        <taxon>Pseudomonadati</taxon>
        <taxon>Pseudomonadota</taxon>
        <taxon>Betaproteobacteria</taxon>
        <taxon>Burkholderiales</taxon>
        <taxon>Burkholderiaceae</taxon>
        <taxon>Cupriavidus</taxon>
    </lineage>
</organism>
<dbReference type="STRING" id="68895.RR42_m1652"/>
<name>A0A0C4Y9W3_9BURK</name>
<dbReference type="Proteomes" id="UP000031843">
    <property type="component" value="Chromosome main"/>
</dbReference>
<gene>
    <name evidence="1" type="ORF">RR42_m1652</name>
</gene>
<protein>
    <submittedName>
        <fullName evidence="1">Uncharacterized protein</fullName>
    </submittedName>
</protein>
<proteinExistence type="predicted"/>
<reference evidence="1 2" key="1">
    <citation type="journal article" date="2015" name="Genome Announc.">
        <title>Complete Genome Sequence of Cupriavidus basilensis 4G11, Isolated from the Oak Ridge Field Research Center Site.</title>
        <authorList>
            <person name="Ray J."/>
            <person name="Waters R.J."/>
            <person name="Skerker J.M."/>
            <person name="Kuehl J.V."/>
            <person name="Price M.N."/>
            <person name="Huang J."/>
            <person name="Chakraborty R."/>
            <person name="Arkin A.P."/>
            <person name="Deutschbauer A."/>
        </authorList>
    </citation>
    <scope>NUCLEOTIDE SEQUENCE [LARGE SCALE GENOMIC DNA]</scope>
    <source>
        <strain evidence="1">4G11</strain>
    </source>
</reference>
<dbReference type="AlphaFoldDB" id="A0A0C4Y9W3"/>
<accession>A0A0C4Y9W3</accession>
<evidence type="ECO:0000313" key="2">
    <source>
        <dbReference type="Proteomes" id="UP000031843"/>
    </source>
</evidence>